<dbReference type="EMBL" id="CAJVQC010133390">
    <property type="protein sequence ID" value="CAG8842211.1"/>
    <property type="molecule type" value="Genomic_DNA"/>
</dbReference>
<dbReference type="Proteomes" id="UP000789920">
    <property type="component" value="Unassembled WGS sequence"/>
</dbReference>
<evidence type="ECO:0000313" key="2">
    <source>
        <dbReference type="Proteomes" id="UP000789920"/>
    </source>
</evidence>
<comment type="caution">
    <text evidence="1">The sequence shown here is derived from an EMBL/GenBank/DDBJ whole genome shotgun (WGS) entry which is preliminary data.</text>
</comment>
<accession>A0ACA9SK25</accession>
<keyword evidence="2" id="KW-1185">Reference proteome</keyword>
<reference evidence="1" key="1">
    <citation type="submission" date="2021-06" db="EMBL/GenBank/DDBJ databases">
        <authorList>
            <person name="Kallberg Y."/>
            <person name="Tangrot J."/>
            <person name="Rosling A."/>
        </authorList>
    </citation>
    <scope>NUCLEOTIDE SEQUENCE</scope>
    <source>
        <strain evidence="1">MA461A</strain>
    </source>
</reference>
<name>A0ACA9SK25_9GLOM</name>
<feature type="non-terminal residue" evidence="1">
    <location>
        <position position="1"/>
    </location>
</feature>
<evidence type="ECO:0000313" key="1">
    <source>
        <dbReference type="EMBL" id="CAG8842211.1"/>
    </source>
</evidence>
<organism evidence="1 2">
    <name type="scientific">Racocetra persica</name>
    <dbReference type="NCBI Taxonomy" id="160502"/>
    <lineage>
        <taxon>Eukaryota</taxon>
        <taxon>Fungi</taxon>
        <taxon>Fungi incertae sedis</taxon>
        <taxon>Mucoromycota</taxon>
        <taxon>Glomeromycotina</taxon>
        <taxon>Glomeromycetes</taxon>
        <taxon>Diversisporales</taxon>
        <taxon>Gigasporaceae</taxon>
        <taxon>Racocetra</taxon>
    </lineage>
</organism>
<proteinExistence type="predicted"/>
<sequence>NHSEFQRNEGVTENLTLENYPNLEAIKIVGTFLTELKISNCPKLKEIDLDENHKLNKLEI</sequence>
<protein>
    <submittedName>
        <fullName evidence="1">4771_t:CDS:1</fullName>
    </submittedName>
</protein>
<feature type="non-terminal residue" evidence="1">
    <location>
        <position position="60"/>
    </location>
</feature>
<gene>
    <name evidence="1" type="ORF">RPERSI_LOCUS32216</name>
</gene>